<reference evidence="12 13" key="1">
    <citation type="submission" date="2018-03" db="EMBL/GenBank/DDBJ databases">
        <title>The draft genome of Zobellella taiwanensis JCM 13381.</title>
        <authorList>
            <person name="Liu L."/>
            <person name="Li L."/>
            <person name="Wang T."/>
            <person name="Zhang X."/>
            <person name="Liang L."/>
        </authorList>
    </citation>
    <scope>NUCLEOTIDE SEQUENCE [LARGE SCALE GENOMIC DNA]</scope>
    <source>
        <strain evidence="12 13">JCM 13381</strain>
    </source>
</reference>
<evidence type="ECO:0000256" key="7">
    <source>
        <dbReference type="ARBA" id="ARBA00022989"/>
    </source>
</evidence>
<protein>
    <recommendedName>
        <fullName evidence="11">Sulfate transporter CysZ</fullName>
    </recommendedName>
</protein>
<evidence type="ECO:0000256" key="8">
    <source>
        <dbReference type="ARBA" id="ARBA00023032"/>
    </source>
</evidence>
<dbReference type="OrthoDB" id="5292355at2"/>
<comment type="similarity">
    <text evidence="11">Belongs to the CysZ family.</text>
</comment>
<keyword evidence="5 11" id="KW-0028">Amino-acid biosynthesis</keyword>
<dbReference type="AlphaFoldDB" id="A0A2P7R312"/>
<feature type="transmembrane region" description="Helical" evidence="11">
    <location>
        <begin position="69"/>
        <end position="98"/>
    </location>
</feature>
<keyword evidence="9 11" id="KW-0472">Membrane</keyword>
<evidence type="ECO:0000256" key="9">
    <source>
        <dbReference type="ARBA" id="ARBA00023136"/>
    </source>
</evidence>
<accession>A0A2P7R312</accession>
<dbReference type="GO" id="GO:0019344">
    <property type="term" value="P:cysteine biosynthetic process"/>
    <property type="evidence" value="ECO:0007669"/>
    <property type="project" value="UniProtKB-UniRule"/>
</dbReference>
<keyword evidence="2 11" id="KW-0813">Transport</keyword>
<comment type="function">
    <text evidence="11">High affinity, high specificity proton-dependent sulfate transporter, which mediates sulfate uptake. Provides the sulfur source for the cysteine synthesis pathway.</text>
</comment>
<organism evidence="12 13">
    <name type="scientific">Zobellella taiwanensis</name>
    <dbReference type="NCBI Taxonomy" id="347535"/>
    <lineage>
        <taxon>Bacteria</taxon>
        <taxon>Pseudomonadati</taxon>
        <taxon>Pseudomonadota</taxon>
        <taxon>Gammaproteobacteria</taxon>
        <taxon>Aeromonadales</taxon>
        <taxon>Aeromonadaceae</taxon>
        <taxon>Zobellella</taxon>
    </lineage>
</organism>
<evidence type="ECO:0000256" key="10">
    <source>
        <dbReference type="ARBA" id="ARBA00023192"/>
    </source>
</evidence>
<keyword evidence="4 11" id="KW-0997">Cell inner membrane</keyword>
<dbReference type="Pfam" id="PF07264">
    <property type="entry name" value="EI24"/>
    <property type="match status" value="1"/>
</dbReference>
<keyword evidence="8 11" id="KW-0764">Sulfate transport</keyword>
<proteinExistence type="inferred from homology"/>
<dbReference type="NCBIfam" id="NF003433">
    <property type="entry name" value="PRK04949.1"/>
    <property type="match status" value="1"/>
</dbReference>
<keyword evidence="7 11" id="KW-1133">Transmembrane helix</keyword>
<comment type="subcellular location">
    <subcellularLocation>
        <location evidence="11">Cell inner membrane</location>
        <topology evidence="11">Multi-pass membrane protein</topology>
    </subcellularLocation>
    <subcellularLocation>
        <location evidence="1">Membrane</location>
        <topology evidence="1">Multi-pass membrane protein</topology>
    </subcellularLocation>
</comment>
<keyword evidence="6 11" id="KW-0812">Transmembrane</keyword>
<dbReference type="PANTHER" id="PTHR37468:SF1">
    <property type="entry name" value="SULFATE TRANSPORTER CYSZ"/>
    <property type="match status" value="1"/>
</dbReference>
<evidence type="ECO:0000256" key="5">
    <source>
        <dbReference type="ARBA" id="ARBA00022605"/>
    </source>
</evidence>
<dbReference type="GO" id="GO:0009675">
    <property type="term" value="F:high-affinity sulfate:proton symporter activity"/>
    <property type="evidence" value="ECO:0007669"/>
    <property type="project" value="TreeGrafter"/>
</dbReference>
<dbReference type="EMBL" id="PXYH01000007">
    <property type="protein sequence ID" value="PSJ44608.1"/>
    <property type="molecule type" value="Genomic_DNA"/>
</dbReference>
<dbReference type="InterPro" id="IPR050480">
    <property type="entry name" value="CysZ-like"/>
</dbReference>
<feature type="transmembrane region" description="Helical" evidence="11">
    <location>
        <begin position="207"/>
        <end position="240"/>
    </location>
</feature>
<dbReference type="PANTHER" id="PTHR37468">
    <property type="entry name" value="SULFATE TRANSPORTER CYSZ"/>
    <property type="match status" value="1"/>
</dbReference>
<sequence>MSASYHSASGPQYLLRGLSLIWQPELRLFVLIPLLINLLLFSGAFYVLFLQLGGVFAWLEGHTPDYLHWLGYLLWPLAVVSIVVVFSLLFTSVANLLAAPFNGLLAERVELKLTGTPPPDNGWVGLLKDTPRMLGREWRKMMYYLPRALGCLLLFLVPAVGQTLAPLVWFAFSAWMMAIQYCDYPFDNHKVDFTLMRRELAGKRRLSWGFGAGVALCSSLPFVNLLIMPVAVCGATALWVDHYPQLRTGPVSR</sequence>
<evidence type="ECO:0000256" key="3">
    <source>
        <dbReference type="ARBA" id="ARBA00022475"/>
    </source>
</evidence>
<evidence type="ECO:0000256" key="11">
    <source>
        <dbReference type="HAMAP-Rule" id="MF_00468"/>
    </source>
</evidence>
<dbReference type="InterPro" id="IPR059112">
    <property type="entry name" value="CysZ/EI24"/>
</dbReference>
<dbReference type="InterPro" id="IPR022985">
    <property type="entry name" value="Sulfate_CysZ"/>
</dbReference>
<feature type="transmembrane region" description="Helical" evidence="11">
    <location>
        <begin position="142"/>
        <end position="161"/>
    </location>
</feature>
<evidence type="ECO:0000313" key="13">
    <source>
        <dbReference type="Proteomes" id="UP000242181"/>
    </source>
</evidence>
<keyword evidence="10 11" id="KW-0198">Cysteine biosynthesis</keyword>
<evidence type="ECO:0000313" key="12">
    <source>
        <dbReference type="EMBL" id="PSJ44608.1"/>
    </source>
</evidence>
<evidence type="ECO:0000256" key="1">
    <source>
        <dbReference type="ARBA" id="ARBA00004141"/>
    </source>
</evidence>
<name>A0A2P7R312_9GAMM</name>
<comment type="caution">
    <text evidence="12">The sequence shown here is derived from an EMBL/GenBank/DDBJ whole genome shotgun (WGS) entry which is preliminary data.</text>
</comment>
<dbReference type="HAMAP" id="MF_00468">
    <property type="entry name" value="CysZ"/>
    <property type="match status" value="1"/>
</dbReference>
<dbReference type="Proteomes" id="UP000242181">
    <property type="component" value="Unassembled WGS sequence"/>
</dbReference>
<evidence type="ECO:0000256" key="4">
    <source>
        <dbReference type="ARBA" id="ARBA00022519"/>
    </source>
</evidence>
<dbReference type="GO" id="GO:0005886">
    <property type="term" value="C:plasma membrane"/>
    <property type="evidence" value="ECO:0007669"/>
    <property type="project" value="UniProtKB-SubCell"/>
</dbReference>
<evidence type="ECO:0000256" key="2">
    <source>
        <dbReference type="ARBA" id="ARBA00022448"/>
    </source>
</evidence>
<dbReference type="GO" id="GO:0000103">
    <property type="term" value="P:sulfate assimilation"/>
    <property type="evidence" value="ECO:0007669"/>
    <property type="project" value="InterPro"/>
</dbReference>
<feature type="transmembrane region" description="Helical" evidence="11">
    <location>
        <begin position="28"/>
        <end position="49"/>
    </location>
</feature>
<keyword evidence="13" id="KW-1185">Reference proteome</keyword>
<gene>
    <name evidence="11" type="primary">cysZ</name>
    <name evidence="12" type="ORF">C7I36_06825</name>
</gene>
<evidence type="ECO:0000256" key="6">
    <source>
        <dbReference type="ARBA" id="ARBA00022692"/>
    </source>
</evidence>
<dbReference type="RefSeq" id="WP_106452975.1">
    <property type="nucleotide sequence ID" value="NZ_PXYH01000007.1"/>
</dbReference>
<keyword evidence="3 11" id="KW-1003">Cell membrane</keyword>